<reference evidence="2 3" key="1">
    <citation type="submission" date="2024-05" db="EMBL/GenBank/DDBJ databases">
        <title>The nuclear and mitochondrial genome assemblies of Tetragonisca angustula (Apidae: Meliponini), a tiny yet remarkable pollinator in the Neotropics.</title>
        <authorList>
            <person name="Ferrari R."/>
            <person name="Ricardo P.C."/>
            <person name="Dias F.C."/>
            <person name="Araujo N.S."/>
            <person name="Soares D.O."/>
            <person name="Zhou Q.-S."/>
            <person name="Zhu C.-D."/>
            <person name="Coutinho L."/>
            <person name="Airas M.C."/>
            <person name="Batista T.M."/>
        </authorList>
    </citation>
    <scope>NUCLEOTIDE SEQUENCE [LARGE SCALE GENOMIC DNA]</scope>
    <source>
        <strain evidence="2">ASF017062</strain>
        <tissue evidence="2">Abdomen</tissue>
    </source>
</reference>
<evidence type="ECO:0000313" key="2">
    <source>
        <dbReference type="EMBL" id="KAK9298439.1"/>
    </source>
</evidence>
<dbReference type="InterPro" id="IPR032084">
    <property type="entry name" value="DUF4812"/>
</dbReference>
<evidence type="ECO:0000313" key="3">
    <source>
        <dbReference type="Proteomes" id="UP001432146"/>
    </source>
</evidence>
<comment type="caution">
    <text evidence="2">The sequence shown here is derived from an EMBL/GenBank/DDBJ whole genome shotgun (WGS) entry which is preliminary data.</text>
</comment>
<name>A0AAW0ZMM2_9HYME</name>
<evidence type="ECO:0000259" key="1">
    <source>
        <dbReference type="Pfam" id="PF16071"/>
    </source>
</evidence>
<feature type="domain" description="DUF4812" evidence="1">
    <location>
        <begin position="315"/>
        <end position="369"/>
    </location>
</feature>
<dbReference type="Proteomes" id="UP001432146">
    <property type="component" value="Unassembled WGS sequence"/>
</dbReference>
<dbReference type="Pfam" id="PF16071">
    <property type="entry name" value="DUF4812"/>
    <property type="match status" value="1"/>
</dbReference>
<proteinExistence type="predicted"/>
<dbReference type="AlphaFoldDB" id="A0AAW0ZMM2"/>
<protein>
    <recommendedName>
        <fullName evidence="1">DUF4812 domain-containing protein</fullName>
    </recommendedName>
</protein>
<dbReference type="EMBL" id="JAWNGG020000174">
    <property type="protein sequence ID" value="KAK9298439.1"/>
    <property type="molecule type" value="Genomic_DNA"/>
</dbReference>
<accession>A0AAW0ZMM2</accession>
<gene>
    <name evidence="2" type="ORF">QLX08_008230</name>
</gene>
<organism evidence="2 3">
    <name type="scientific">Tetragonisca angustula</name>
    <dbReference type="NCBI Taxonomy" id="166442"/>
    <lineage>
        <taxon>Eukaryota</taxon>
        <taxon>Metazoa</taxon>
        <taxon>Ecdysozoa</taxon>
        <taxon>Arthropoda</taxon>
        <taxon>Hexapoda</taxon>
        <taxon>Insecta</taxon>
        <taxon>Pterygota</taxon>
        <taxon>Neoptera</taxon>
        <taxon>Endopterygota</taxon>
        <taxon>Hymenoptera</taxon>
        <taxon>Apocrita</taxon>
        <taxon>Aculeata</taxon>
        <taxon>Apoidea</taxon>
        <taxon>Anthophila</taxon>
        <taxon>Apidae</taxon>
        <taxon>Tetragonisca</taxon>
    </lineage>
</organism>
<keyword evidence="3" id="KW-1185">Reference proteome</keyword>
<sequence length="373" mass="42291">MLIREKEKEMMNVKTQKCCAHCPGKLIASESESHACCQPRYVSGNLRISSLDKNVSDGTREKDVKEDLPEPLPENRSACYDQFAIAKKLHAENLEHQPLPDRVDDSVFKNVEQRERCDTLVPSKKYCRYCEHEVEDRSTSLAKRYGPALGCKEPKTKMDLAICWETPLNPVYEPSRPTHIDGSEGGLAPAIFTLVQHDSSSRLVHSGTSRTDKGCKCCRCHCKLQEDSNYSRNKNNKSTKCCCDCLCKGLNEMKVSKKVQVEERPTAGHFRKCVACNSQTRNTREDPRLIKSAVGLALGTEKPGIGHQRGESKATISKPKSSFTRKSFCIDTLTPPFSVVNGCRDADFPEHWRLMSVYQQSYRNPYRRRVYRC</sequence>